<accession>A0A0R2IUP5</accession>
<proteinExistence type="predicted"/>
<dbReference type="Proteomes" id="UP000051568">
    <property type="component" value="Unassembled WGS sequence"/>
</dbReference>
<dbReference type="PATRIC" id="fig|319652.3.peg.2001"/>
<dbReference type="InterPro" id="IPR052189">
    <property type="entry name" value="L-asp_N-monooxygenase_NS-form"/>
</dbReference>
<dbReference type="Pfam" id="PF13454">
    <property type="entry name" value="NAD_binding_9"/>
    <property type="match status" value="1"/>
</dbReference>
<dbReference type="EMBL" id="JQBR01000009">
    <property type="protein sequence ID" value="KRN65460.1"/>
    <property type="molecule type" value="Genomic_DNA"/>
</dbReference>
<keyword evidence="3" id="KW-1185">Reference proteome</keyword>
<dbReference type="RefSeq" id="WP_057752118.1">
    <property type="nucleotide sequence ID" value="NZ_BJVH01000006.1"/>
</dbReference>
<evidence type="ECO:0000313" key="2">
    <source>
        <dbReference type="EMBL" id="KRN65460.1"/>
    </source>
</evidence>
<dbReference type="AlphaFoldDB" id="A0A0R2IUP5"/>
<dbReference type="PANTHER" id="PTHR40254">
    <property type="entry name" value="BLR0577 PROTEIN"/>
    <property type="match status" value="1"/>
</dbReference>
<dbReference type="OrthoDB" id="6309046at2"/>
<dbReference type="STRING" id="319652.IV80_GL001966"/>
<sequence length="618" mass="69681">MKIALIGAGPRNLMALERLLAWYPRVQVSNLEIHLFDPFGIGGRVWQSDQPHELLMNSLAAKITLFTDHTIEMEGPVNPGPTLLEWAQRSGITFIQAGHYEKANYLVKEIGHLTSESYSSRALFGVYQDWFYQQLVQKAPEMVHIELHKTAVKTVKGLTHHAYELRFDDSAETFDGVSMALGEGMSEPSSTEKELTHFANEHHLIYLRTGYPSEQAYDSIPAQSSVLLRGLGLNFMDAMIMLTTHRGGKFHRQKDDTLVYEPSGKEPKIYAGSGRGFPYHARGFDQKAVGETRPLYFLSNQLVAHMIENQEQMSGQEFLNDIYSDAACTYYTKLVAQKYTGISAHEFEQAFQNDPLSKEVLDDYGIAEEDRLDWEALAHPDAFAKTYADFQKVLLQYLDHDITEAKWGNKTSPFASAMDTLRELRTNIRKVVTYKLISDEDYAKYILGGFNSFNSFLAVGPPILRLEQLLALIKAGVIEILGSQLQLETSGNEFVAYSKRYPEHKVAVKSVIEARLAPVDIRISRNELIQNLLETGMARPYELHFQNGSTKQLGAMDVTTETAEMIDSDGDPVPNVYIWGLSTEGRHWLTNGSPIPSVNDVRLRMADMIANQILTYTD</sequence>
<evidence type="ECO:0000259" key="1">
    <source>
        <dbReference type="Pfam" id="PF13454"/>
    </source>
</evidence>
<reference evidence="2 3" key="1">
    <citation type="journal article" date="2015" name="Genome Announc.">
        <title>Expanding the biotechnology potential of lactobacilli through comparative genomics of 213 strains and associated genera.</title>
        <authorList>
            <person name="Sun Z."/>
            <person name="Harris H.M."/>
            <person name="McCann A."/>
            <person name="Guo C."/>
            <person name="Argimon S."/>
            <person name="Zhang W."/>
            <person name="Yang X."/>
            <person name="Jeffery I.B."/>
            <person name="Cooney J.C."/>
            <person name="Kagawa T.F."/>
            <person name="Liu W."/>
            <person name="Song Y."/>
            <person name="Salvetti E."/>
            <person name="Wrobel A."/>
            <person name="Rasinkangas P."/>
            <person name="Parkhill J."/>
            <person name="Rea M.C."/>
            <person name="O'Sullivan O."/>
            <person name="Ritari J."/>
            <person name="Douillard F.P."/>
            <person name="Paul Ross R."/>
            <person name="Yang R."/>
            <person name="Briner A.E."/>
            <person name="Felis G.E."/>
            <person name="de Vos W.M."/>
            <person name="Barrangou R."/>
            <person name="Klaenhammer T.R."/>
            <person name="Caufield P.W."/>
            <person name="Cui Y."/>
            <person name="Zhang H."/>
            <person name="O'Toole P.W."/>
        </authorList>
    </citation>
    <scope>NUCLEOTIDE SEQUENCE [LARGE SCALE GENOMIC DNA]</scope>
    <source>
        <strain evidence="2 3">DSM 17757</strain>
    </source>
</reference>
<dbReference type="PANTHER" id="PTHR40254:SF1">
    <property type="entry name" value="BLR0577 PROTEIN"/>
    <property type="match status" value="1"/>
</dbReference>
<dbReference type="InterPro" id="IPR038732">
    <property type="entry name" value="HpyO/CreE_NAD-binding"/>
</dbReference>
<feature type="domain" description="FAD-dependent urate hydroxylase HpyO/Asp monooxygenase CreE-like FAD/NAD(P)-binding" evidence="1">
    <location>
        <begin position="4"/>
        <end position="183"/>
    </location>
</feature>
<name>A0A0R2IUP5_9LACO</name>
<comment type="caution">
    <text evidence="2">The sequence shown here is derived from an EMBL/GenBank/DDBJ whole genome shotgun (WGS) entry which is preliminary data.</text>
</comment>
<organism evidence="2 3">
    <name type="scientific">Pediococcus cellicola</name>
    <dbReference type="NCBI Taxonomy" id="319652"/>
    <lineage>
        <taxon>Bacteria</taxon>
        <taxon>Bacillati</taxon>
        <taxon>Bacillota</taxon>
        <taxon>Bacilli</taxon>
        <taxon>Lactobacillales</taxon>
        <taxon>Lactobacillaceae</taxon>
        <taxon>Pediococcus</taxon>
    </lineage>
</organism>
<evidence type="ECO:0000313" key="3">
    <source>
        <dbReference type="Proteomes" id="UP000051568"/>
    </source>
</evidence>
<protein>
    <submittedName>
        <fullName evidence="2">FAD(NAD)-dependent oxidoreductase</fullName>
    </submittedName>
</protein>
<gene>
    <name evidence="2" type="ORF">IV80_GL001966</name>
</gene>